<dbReference type="EMBL" id="NBNE01014323">
    <property type="protein sequence ID" value="OWY94472.1"/>
    <property type="molecule type" value="Genomic_DNA"/>
</dbReference>
<name>A0A225UMZ3_9STRA</name>
<evidence type="ECO:0000313" key="2">
    <source>
        <dbReference type="Proteomes" id="UP000198211"/>
    </source>
</evidence>
<organism evidence="1 2">
    <name type="scientific">Phytophthora megakarya</name>
    <dbReference type="NCBI Taxonomy" id="4795"/>
    <lineage>
        <taxon>Eukaryota</taxon>
        <taxon>Sar</taxon>
        <taxon>Stramenopiles</taxon>
        <taxon>Oomycota</taxon>
        <taxon>Peronosporomycetes</taxon>
        <taxon>Peronosporales</taxon>
        <taxon>Peronosporaceae</taxon>
        <taxon>Phytophthora</taxon>
    </lineage>
</organism>
<keyword evidence="1" id="KW-0575">Peroxidase</keyword>
<dbReference type="Proteomes" id="UP000198211">
    <property type="component" value="Unassembled WGS sequence"/>
</dbReference>
<sequence>MASRTSRSNGNGIETLVPREFYNTTFIATRDNMKILELRRNSLTPSNEFSYALLNESWTAVSKEEFKAEWKEVYMVITNWTQISCY</sequence>
<dbReference type="AlphaFoldDB" id="A0A225UMZ3"/>
<proteinExistence type="predicted"/>
<reference evidence="2" key="1">
    <citation type="submission" date="2017-03" db="EMBL/GenBank/DDBJ databases">
        <title>Phytopthora megakarya and P. palmivora, two closely related causual agents of cacao black pod achieved similar genome size and gene model numbers by different mechanisms.</title>
        <authorList>
            <person name="Ali S."/>
            <person name="Shao J."/>
            <person name="Larry D.J."/>
            <person name="Kronmiller B."/>
            <person name="Shen D."/>
            <person name="Strem M.D."/>
            <person name="Melnick R.L."/>
            <person name="Guiltinan M.J."/>
            <person name="Tyler B.M."/>
            <person name="Meinhardt L.W."/>
            <person name="Bailey B.A."/>
        </authorList>
    </citation>
    <scope>NUCLEOTIDE SEQUENCE [LARGE SCALE GENOMIC DNA]</scope>
    <source>
        <strain evidence="2">zdho120</strain>
    </source>
</reference>
<dbReference type="OrthoDB" id="107615at2759"/>
<evidence type="ECO:0000313" key="1">
    <source>
        <dbReference type="EMBL" id="OWY94472.1"/>
    </source>
</evidence>
<comment type="caution">
    <text evidence="1">The sequence shown here is derived from an EMBL/GenBank/DDBJ whole genome shotgun (WGS) entry which is preliminary data.</text>
</comment>
<protein>
    <submittedName>
        <fullName evidence="1">Catalase/peroxidase HPI</fullName>
    </submittedName>
</protein>
<gene>
    <name evidence="1" type="ORF">PHMEG_00035782</name>
</gene>
<accession>A0A225UMZ3</accession>
<keyword evidence="1" id="KW-0560">Oxidoreductase</keyword>
<keyword evidence="2" id="KW-1185">Reference proteome</keyword>
<dbReference type="GO" id="GO:0004601">
    <property type="term" value="F:peroxidase activity"/>
    <property type="evidence" value="ECO:0007669"/>
    <property type="project" value="UniProtKB-KW"/>
</dbReference>
<dbReference type="STRING" id="4795.A0A225UMZ3"/>